<dbReference type="InterPro" id="IPR011650">
    <property type="entry name" value="Peptidase_M20_dimer"/>
</dbReference>
<keyword evidence="2" id="KW-0378">Hydrolase</keyword>
<dbReference type="SUPFAM" id="SSF55031">
    <property type="entry name" value="Bacterial exopeptidase dimerisation domain"/>
    <property type="match status" value="1"/>
</dbReference>
<dbReference type="InterPro" id="IPR002933">
    <property type="entry name" value="Peptidase_M20"/>
</dbReference>
<proteinExistence type="predicted"/>
<evidence type="ECO:0000259" key="3">
    <source>
        <dbReference type="Pfam" id="PF07687"/>
    </source>
</evidence>
<dbReference type="InterPro" id="IPR050072">
    <property type="entry name" value="Peptidase_M20A"/>
</dbReference>
<dbReference type="SUPFAM" id="SSF53187">
    <property type="entry name" value="Zn-dependent exopeptidases"/>
    <property type="match status" value="1"/>
</dbReference>
<dbReference type="PANTHER" id="PTHR43808">
    <property type="entry name" value="ACETYLORNITHINE DEACETYLASE"/>
    <property type="match status" value="1"/>
</dbReference>
<reference evidence="4 5" key="1">
    <citation type="submission" date="2024-10" db="EMBL/GenBank/DDBJ databases">
        <title>The Natural Products Discovery Center: Release of the First 8490 Sequenced Strains for Exploring Actinobacteria Biosynthetic Diversity.</title>
        <authorList>
            <person name="Kalkreuter E."/>
            <person name="Kautsar S.A."/>
            <person name="Yang D."/>
            <person name="Bader C.D."/>
            <person name="Teijaro C.N."/>
            <person name="Fluegel L."/>
            <person name="Davis C.M."/>
            <person name="Simpson J.R."/>
            <person name="Lauterbach L."/>
            <person name="Steele A.D."/>
            <person name="Gui C."/>
            <person name="Meng S."/>
            <person name="Li G."/>
            <person name="Viehrig K."/>
            <person name="Ye F."/>
            <person name="Su P."/>
            <person name="Kiefer A.F."/>
            <person name="Nichols A."/>
            <person name="Cepeda A.J."/>
            <person name="Yan W."/>
            <person name="Fan B."/>
            <person name="Jiang Y."/>
            <person name="Adhikari A."/>
            <person name="Zheng C.-J."/>
            <person name="Schuster L."/>
            <person name="Cowan T.M."/>
            <person name="Smanski M.J."/>
            <person name="Chevrette M.G."/>
            <person name="De Carvalho L.P.S."/>
            <person name="Shen B."/>
        </authorList>
    </citation>
    <scope>NUCLEOTIDE SEQUENCE [LARGE SCALE GENOMIC DNA]</scope>
    <source>
        <strain evidence="4 5">NPDC049503</strain>
    </source>
</reference>
<organism evidence="4 5">
    <name type="scientific">Nonomuraea indica</name>
    <dbReference type="NCBI Taxonomy" id="1581193"/>
    <lineage>
        <taxon>Bacteria</taxon>
        <taxon>Bacillati</taxon>
        <taxon>Actinomycetota</taxon>
        <taxon>Actinomycetes</taxon>
        <taxon>Streptosporangiales</taxon>
        <taxon>Streptosporangiaceae</taxon>
        <taxon>Nonomuraea</taxon>
    </lineage>
</organism>
<evidence type="ECO:0000313" key="4">
    <source>
        <dbReference type="EMBL" id="MFI7444101.1"/>
    </source>
</evidence>
<comment type="caution">
    <text evidence="4">The sequence shown here is derived from an EMBL/GenBank/DDBJ whole genome shotgun (WGS) entry which is preliminary data.</text>
</comment>
<dbReference type="Pfam" id="PF01546">
    <property type="entry name" value="Peptidase_M20"/>
    <property type="match status" value="1"/>
</dbReference>
<accession>A0ABW8ADL0</accession>
<dbReference type="PANTHER" id="PTHR43808:SF9">
    <property type="entry name" value="BLL0789 PROTEIN"/>
    <property type="match status" value="1"/>
</dbReference>
<protein>
    <submittedName>
        <fullName evidence="4">M20 family metallopeptidase</fullName>
    </submittedName>
</protein>
<evidence type="ECO:0000313" key="5">
    <source>
        <dbReference type="Proteomes" id="UP001612928"/>
    </source>
</evidence>
<feature type="domain" description="Peptidase M20 dimerisation" evidence="3">
    <location>
        <begin position="168"/>
        <end position="252"/>
    </location>
</feature>
<dbReference type="CDD" id="cd03885">
    <property type="entry name" value="M20_CPDG2"/>
    <property type="match status" value="1"/>
</dbReference>
<dbReference type="RefSeq" id="WP_397024402.1">
    <property type="nucleotide sequence ID" value="NZ_JBITMB010000007.1"/>
</dbReference>
<evidence type="ECO:0000256" key="1">
    <source>
        <dbReference type="ARBA" id="ARBA00022723"/>
    </source>
</evidence>
<gene>
    <name evidence="4" type="ORF">ACIBP5_29365</name>
</gene>
<evidence type="ECO:0000256" key="2">
    <source>
        <dbReference type="ARBA" id="ARBA00022801"/>
    </source>
</evidence>
<dbReference type="Gene3D" id="3.30.70.360">
    <property type="match status" value="1"/>
</dbReference>
<dbReference type="InterPro" id="IPR017150">
    <property type="entry name" value="Pept_M20_glutamate_carboxypep"/>
</dbReference>
<dbReference type="InterPro" id="IPR036264">
    <property type="entry name" value="Bact_exopeptidase_dim_dom"/>
</dbReference>
<name>A0ABW8ADL0_9ACTN</name>
<dbReference type="Proteomes" id="UP001612928">
    <property type="component" value="Unassembled WGS sequence"/>
</dbReference>
<dbReference type="EMBL" id="JBITMB010000007">
    <property type="protein sequence ID" value="MFI7444101.1"/>
    <property type="molecule type" value="Genomic_DNA"/>
</dbReference>
<keyword evidence="1" id="KW-0479">Metal-binding</keyword>
<dbReference type="Gene3D" id="3.40.630.10">
    <property type="entry name" value="Zn peptidases"/>
    <property type="match status" value="1"/>
</dbReference>
<dbReference type="Pfam" id="PF07687">
    <property type="entry name" value="M20_dimer"/>
    <property type="match status" value="1"/>
</dbReference>
<keyword evidence="5" id="KW-1185">Reference proteome</keyword>
<dbReference type="PIRSF" id="PIRSF037238">
    <property type="entry name" value="Carboxypeptidase_G2"/>
    <property type="match status" value="1"/>
</dbReference>
<sequence length="381" mass="38930">MLDDIRTLVELETHSYDTAMLATGLDALRALVAGRLGRPATEVVRDGGRHGDTWEVTYRGTAPGTVLLLCHYDTVWPTGTLAGWPFRLDGETASGPGVFDMKTGLVQAVWAVRGLRELGLPHPSVRMLFNGDEELGSPFSRPYIEAASDGALATLVFEASADGGRLKTARKGVGVFDVTVTGVEAHAGLDPEAGASAIHAMAEVITRIAASGAPERGTTVNVGLVDGGTGRNVAAGRARAGVDVRVGDPAEVARMDAVFAGLAVADPRVTVEVSGGWNRPPMSPNAGSRRLFEAAVAVAARLGLRLEEVAVGGASDGNFVSALGRPVLDGMGAVGGGAHARHEHVLVEHIPVRTALTIGLVSGLATGTVGGPATGPGSGPA</sequence>